<evidence type="ECO:0000313" key="11">
    <source>
        <dbReference type="EMBL" id="EYU26707.1"/>
    </source>
</evidence>
<dbReference type="GO" id="GO:0016020">
    <property type="term" value="C:membrane"/>
    <property type="evidence" value="ECO:0000318"/>
    <property type="project" value="GO_Central"/>
</dbReference>
<proteinExistence type="inferred from homology"/>
<keyword evidence="9 10" id="KW-0472">Membrane</keyword>
<keyword evidence="8" id="KW-0333">Golgi apparatus</keyword>
<dbReference type="AlphaFoldDB" id="A0A022QDD8"/>
<gene>
    <name evidence="11" type="ORF">MIMGU_mgv1a002565mg</name>
</gene>
<dbReference type="InterPro" id="IPR004240">
    <property type="entry name" value="EMP70"/>
</dbReference>
<keyword evidence="5" id="KW-0732">Signal</keyword>
<evidence type="ECO:0000256" key="9">
    <source>
        <dbReference type="ARBA" id="ARBA00023136"/>
    </source>
</evidence>
<evidence type="ECO:0000256" key="10">
    <source>
        <dbReference type="RuleBase" id="RU363079"/>
    </source>
</evidence>
<dbReference type="GO" id="GO:0072657">
    <property type="term" value="P:protein localization to membrane"/>
    <property type="evidence" value="ECO:0000318"/>
    <property type="project" value="GO_Central"/>
</dbReference>
<evidence type="ECO:0000256" key="1">
    <source>
        <dbReference type="ARBA" id="ARBA00004337"/>
    </source>
</evidence>
<feature type="transmembrane region" description="Helical" evidence="10">
    <location>
        <begin position="551"/>
        <end position="577"/>
    </location>
</feature>
<dbReference type="STRING" id="4155.A0A022QDD8"/>
<keyword evidence="12" id="KW-1185">Reference proteome</keyword>
<accession>A0A022QDD8</accession>
<dbReference type="eggNOG" id="KOG1277">
    <property type="taxonomic scope" value="Eukaryota"/>
</dbReference>
<evidence type="ECO:0000256" key="4">
    <source>
        <dbReference type="ARBA" id="ARBA00022692"/>
    </source>
</evidence>
<evidence type="ECO:0000256" key="6">
    <source>
        <dbReference type="ARBA" id="ARBA00022753"/>
    </source>
</evidence>
<feature type="transmembrane region" description="Helical" evidence="10">
    <location>
        <begin position="460"/>
        <end position="482"/>
    </location>
</feature>
<evidence type="ECO:0000256" key="7">
    <source>
        <dbReference type="ARBA" id="ARBA00022989"/>
    </source>
</evidence>
<name>A0A022QDD8_ERYGU</name>
<sequence>MGFSIELTSFASGPFIWRAQTGISRALFRGPYISRVCVSEIGQIEKAFFLPQNAIYFRQYKICPGKAQSLTSFSEHLNPGGASTGESTIQTAPKWKSAYNVGDPVPLFVNKIGPLHNPSETYKYYELAFCRPDQVLEERESIGEVLNGDRLANALYDLKFAVNKTRAVNCQQKLNKQDISKFRDAIKNDFYYQMYYDDLPLWAFIGKVEDENWTSDSKGPKYYLFTHVQFDALYNGNQVVEIHALSDPNHVLDITDDIDVTIDFTYSIFWNETSIPYRNRMERYLAASSLPILQQTHWFSFVNSIVIVIMLTGLLVVLFTRHLKNDLRKWSIGDEDEEKEVGWKYLHGDVLRCPTNLPLFCAVLGCGTQLLTMIFILFVLAFLGISYPHSHGSLSNSIFISYLLTSAVSGYISSSFCIQYSETGQETSTLLTGTLFLGPFLFTAFILNTLAAYFNVTAALPLGTIFIIILIYTLVAIPLLVLGGVVGKRNKYDIQCSPVAKKSPREIPFLAWYRRTPAQMFIGGLLPFSAIVLELHNLCATVWGYKVYTSLGVLFVTILILVLLTVMISVGLTYFQLVVEDHDWWWRSVLRGGSTAIFMFCYCVYFYYKSNMSGILQACFFFGYSFCMCYAFFLVLGALSFRASLIFVRRIYHAVKSE</sequence>
<evidence type="ECO:0000256" key="8">
    <source>
        <dbReference type="ARBA" id="ARBA00023034"/>
    </source>
</evidence>
<keyword evidence="4 10" id="KW-0812">Transmembrane</keyword>
<evidence type="ECO:0000256" key="3">
    <source>
        <dbReference type="ARBA" id="ARBA00005227"/>
    </source>
</evidence>
<dbReference type="PANTHER" id="PTHR10766">
    <property type="entry name" value="TRANSMEMBRANE 9 SUPERFAMILY PROTEIN"/>
    <property type="match status" value="1"/>
</dbReference>
<reference evidence="11 12" key="1">
    <citation type="journal article" date="2013" name="Proc. Natl. Acad. Sci. U.S.A.">
        <title>Fine-scale variation in meiotic recombination in Mimulus inferred from population shotgun sequencing.</title>
        <authorList>
            <person name="Hellsten U."/>
            <person name="Wright K.M."/>
            <person name="Jenkins J."/>
            <person name="Shu S."/>
            <person name="Yuan Y."/>
            <person name="Wessler S.R."/>
            <person name="Schmutz J."/>
            <person name="Willis J.H."/>
            <person name="Rokhsar D.S."/>
        </authorList>
    </citation>
    <scope>NUCLEOTIDE SEQUENCE [LARGE SCALE GENOMIC DNA]</scope>
    <source>
        <strain evidence="12">cv. DUN x IM62</strain>
    </source>
</reference>
<evidence type="ECO:0000256" key="5">
    <source>
        <dbReference type="ARBA" id="ARBA00022729"/>
    </source>
</evidence>
<protein>
    <recommendedName>
        <fullName evidence="10">Transmembrane 9 superfamily member</fullName>
    </recommendedName>
</protein>
<comment type="similarity">
    <text evidence="3 10">Belongs to the nonaspanin (TM9SF) (TC 9.A.2) family.</text>
</comment>
<feature type="transmembrane region" description="Helical" evidence="10">
    <location>
        <begin position="298"/>
        <end position="319"/>
    </location>
</feature>
<feature type="transmembrane region" description="Helical" evidence="10">
    <location>
        <begin position="430"/>
        <end position="454"/>
    </location>
</feature>
<dbReference type="Proteomes" id="UP000030748">
    <property type="component" value="Unassembled WGS sequence"/>
</dbReference>
<dbReference type="GO" id="GO:0010008">
    <property type="term" value="C:endosome membrane"/>
    <property type="evidence" value="ECO:0007669"/>
    <property type="project" value="UniProtKB-SubCell"/>
</dbReference>
<evidence type="ECO:0000256" key="2">
    <source>
        <dbReference type="ARBA" id="ARBA00004653"/>
    </source>
</evidence>
<organism evidence="11 12">
    <name type="scientific">Erythranthe guttata</name>
    <name type="common">Yellow monkey flower</name>
    <name type="synonym">Mimulus guttatus</name>
    <dbReference type="NCBI Taxonomy" id="4155"/>
    <lineage>
        <taxon>Eukaryota</taxon>
        <taxon>Viridiplantae</taxon>
        <taxon>Streptophyta</taxon>
        <taxon>Embryophyta</taxon>
        <taxon>Tracheophyta</taxon>
        <taxon>Spermatophyta</taxon>
        <taxon>Magnoliopsida</taxon>
        <taxon>eudicotyledons</taxon>
        <taxon>Gunneridae</taxon>
        <taxon>Pentapetalae</taxon>
        <taxon>asterids</taxon>
        <taxon>lamiids</taxon>
        <taxon>Lamiales</taxon>
        <taxon>Phrymaceae</taxon>
        <taxon>Erythranthe</taxon>
    </lineage>
</organism>
<feature type="transmembrane region" description="Helical" evidence="10">
    <location>
        <begin position="589"/>
        <end position="608"/>
    </location>
</feature>
<keyword evidence="6" id="KW-0967">Endosome</keyword>
<feature type="transmembrane region" description="Helical" evidence="10">
    <location>
        <begin position="359"/>
        <end position="387"/>
    </location>
</feature>
<dbReference type="PANTHER" id="PTHR10766:SF119">
    <property type="entry name" value="TRANSMEMBRANE 9 SUPERFAMILY MEMBER 5"/>
    <property type="match status" value="1"/>
</dbReference>
<feature type="transmembrane region" description="Helical" evidence="10">
    <location>
        <begin position="521"/>
        <end position="545"/>
    </location>
</feature>
<evidence type="ECO:0000313" key="12">
    <source>
        <dbReference type="Proteomes" id="UP000030748"/>
    </source>
</evidence>
<dbReference type="EMBL" id="KI631651">
    <property type="protein sequence ID" value="EYU26707.1"/>
    <property type="molecule type" value="Genomic_DNA"/>
</dbReference>
<keyword evidence="7 10" id="KW-1133">Transmembrane helix</keyword>
<dbReference type="Pfam" id="PF02990">
    <property type="entry name" value="EMP70"/>
    <property type="match status" value="1"/>
</dbReference>
<feature type="transmembrane region" description="Helical" evidence="10">
    <location>
        <begin position="614"/>
        <end position="641"/>
    </location>
</feature>
<dbReference type="GO" id="GO:0000139">
    <property type="term" value="C:Golgi membrane"/>
    <property type="evidence" value="ECO:0007669"/>
    <property type="project" value="UniProtKB-SubCell"/>
</dbReference>
<comment type="subcellular location">
    <subcellularLocation>
        <location evidence="1">Endosome membrane</location>
        <topology evidence="1">Multi-pass membrane protein</topology>
    </subcellularLocation>
    <subcellularLocation>
        <location evidence="2">Golgi apparatus membrane</location>
        <topology evidence="2">Multi-pass membrane protein</topology>
    </subcellularLocation>
</comment>
<feature type="transmembrane region" description="Helical" evidence="10">
    <location>
        <begin position="399"/>
        <end position="418"/>
    </location>
</feature>